<gene>
    <name evidence="1" type="ORF">H8698_07825</name>
</gene>
<organism evidence="1 2">
    <name type="scientific">Congzhengia minquanensis</name>
    <dbReference type="NCBI Taxonomy" id="2763657"/>
    <lineage>
        <taxon>Bacteria</taxon>
        <taxon>Bacillati</taxon>
        <taxon>Bacillota</taxon>
        <taxon>Clostridia</taxon>
        <taxon>Eubacteriales</taxon>
        <taxon>Oscillospiraceae</taxon>
        <taxon>Congzhengia</taxon>
    </lineage>
</organism>
<sequence>MEQVTLNLPFQTSFQISTNSKELVGMLKLKYGKYVTTTAAENAKHISAFKKDGIYQVAFEDTNVTDESGAFAIDEIVANNTVYDEAVFALHGAAVEHRGKAYLFLASTTSGKSTLTSFLTTNGFGYLTDDCILLDRTSFCVYPFTTPIHLREGGLNVLKRLNSAPKSFEVIDDEKFERFVYTPSNCVTRPAELDKIFFIARTEQENSLNQMDTISRMTALMKAPITPYPVTPDYLKFISKLAAKNCFALNYCDMAFAAEVIQNG</sequence>
<dbReference type="SUPFAM" id="SSF53795">
    <property type="entry name" value="PEP carboxykinase-like"/>
    <property type="match status" value="1"/>
</dbReference>
<protein>
    <submittedName>
        <fullName evidence="1">Uncharacterized protein</fullName>
    </submittedName>
</protein>
<keyword evidence="2" id="KW-1185">Reference proteome</keyword>
<dbReference type="EMBL" id="JACRSU010000003">
    <property type="protein sequence ID" value="MBC8540882.1"/>
    <property type="molecule type" value="Genomic_DNA"/>
</dbReference>
<evidence type="ECO:0000313" key="2">
    <source>
        <dbReference type="Proteomes" id="UP000611762"/>
    </source>
</evidence>
<dbReference type="RefSeq" id="WP_177678582.1">
    <property type="nucleotide sequence ID" value="NZ_JACRSU010000003.1"/>
</dbReference>
<evidence type="ECO:0000313" key="1">
    <source>
        <dbReference type="EMBL" id="MBC8540882.1"/>
    </source>
</evidence>
<accession>A0A926DND8</accession>
<dbReference type="Gene3D" id="3.40.50.300">
    <property type="entry name" value="P-loop containing nucleotide triphosphate hydrolases"/>
    <property type="match status" value="1"/>
</dbReference>
<reference evidence="1" key="1">
    <citation type="submission" date="2020-08" db="EMBL/GenBank/DDBJ databases">
        <title>Genome public.</title>
        <authorList>
            <person name="Liu C."/>
            <person name="Sun Q."/>
        </authorList>
    </citation>
    <scope>NUCLEOTIDE SEQUENCE</scope>
    <source>
        <strain evidence="1">H8</strain>
    </source>
</reference>
<proteinExistence type="predicted"/>
<dbReference type="InterPro" id="IPR027417">
    <property type="entry name" value="P-loop_NTPase"/>
</dbReference>
<comment type="caution">
    <text evidence="1">The sequence shown here is derived from an EMBL/GenBank/DDBJ whole genome shotgun (WGS) entry which is preliminary data.</text>
</comment>
<dbReference type="AlphaFoldDB" id="A0A926DND8"/>
<dbReference type="Proteomes" id="UP000611762">
    <property type="component" value="Unassembled WGS sequence"/>
</dbReference>
<name>A0A926DND8_9FIRM</name>